<sequence>MTREQEKLRKQLIALAICLVGLALIVRGVALAWRPGGFIVAGLFIALPALAIARAAEREK</sequence>
<keyword evidence="3" id="KW-1185">Reference proteome</keyword>
<gene>
    <name evidence="2" type="ORF">SAMN05421819_3557</name>
</gene>
<dbReference type="RefSeq" id="WP_103934406.1">
    <property type="nucleotide sequence ID" value="NZ_FNVA01000006.1"/>
</dbReference>
<keyword evidence="1" id="KW-0472">Membrane</keyword>
<keyword evidence="1" id="KW-0812">Transmembrane</keyword>
<dbReference type="EMBL" id="FNVA01000006">
    <property type="protein sequence ID" value="SEG56266.1"/>
    <property type="molecule type" value="Genomic_DNA"/>
</dbReference>
<evidence type="ECO:0000313" key="3">
    <source>
        <dbReference type="Proteomes" id="UP000236728"/>
    </source>
</evidence>
<organism evidence="2 3">
    <name type="scientific">Bryocella elongata</name>
    <dbReference type="NCBI Taxonomy" id="863522"/>
    <lineage>
        <taxon>Bacteria</taxon>
        <taxon>Pseudomonadati</taxon>
        <taxon>Acidobacteriota</taxon>
        <taxon>Terriglobia</taxon>
        <taxon>Terriglobales</taxon>
        <taxon>Acidobacteriaceae</taxon>
        <taxon>Bryocella</taxon>
    </lineage>
</organism>
<accession>A0A1H6B820</accession>
<protein>
    <submittedName>
        <fullName evidence="2">Uncharacterized protein</fullName>
    </submittedName>
</protein>
<dbReference type="Proteomes" id="UP000236728">
    <property type="component" value="Unassembled WGS sequence"/>
</dbReference>
<dbReference type="AlphaFoldDB" id="A0A1H6B820"/>
<reference evidence="2 3" key="1">
    <citation type="submission" date="2016-10" db="EMBL/GenBank/DDBJ databases">
        <authorList>
            <person name="de Groot N.N."/>
        </authorList>
    </citation>
    <scope>NUCLEOTIDE SEQUENCE [LARGE SCALE GENOMIC DNA]</scope>
    <source>
        <strain evidence="2 3">DSM 22489</strain>
    </source>
</reference>
<name>A0A1H6B820_9BACT</name>
<feature type="transmembrane region" description="Helical" evidence="1">
    <location>
        <begin position="12"/>
        <end position="30"/>
    </location>
</feature>
<proteinExistence type="predicted"/>
<evidence type="ECO:0000313" key="2">
    <source>
        <dbReference type="EMBL" id="SEG56266.1"/>
    </source>
</evidence>
<feature type="transmembrane region" description="Helical" evidence="1">
    <location>
        <begin position="36"/>
        <end position="56"/>
    </location>
</feature>
<evidence type="ECO:0000256" key="1">
    <source>
        <dbReference type="SAM" id="Phobius"/>
    </source>
</evidence>
<keyword evidence="1" id="KW-1133">Transmembrane helix</keyword>